<dbReference type="GO" id="GO:0008270">
    <property type="term" value="F:zinc ion binding"/>
    <property type="evidence" value="ECO:0007669"/>
    <property type="project" value="InterPro"/>
</dbReference>
<evidence type="ECO:0000256" key="1">
    <source>
        <dbReference type="ARBA" id="ARBA00001947"/>
    </source>
</evidence>
<dbReference type="GO" id="GO:0005829">
    <property type="term" value="C:cytosol"/>
    <property type="evidence" value="ECO:0007669"/>
    <property type="project" value="TreeGrafter"/>
</dbReference>
<keyword evidence="4" id="KW-0560">Oxidoreductase</keyword>
<dbReference type="GO" id="GO:0004745">
    <property type="term" value="F:all-trans-retinol dehydrogenase (NAD+) activity"/>
    <property type="evidence" value="ECO:0007669"/>
    <property type="project" value="TreeGrafter"/>
</dbReference>
<sequence>MATEGKVIRCKAAVAWAAKQPLVIEDVDVAPPKQGEVRIKIVATGVCHSDATGLKGVGQGILKGIFPAILGHEGSGIVESVGPGVTNVKPGDHVIPLYMAECGECDNCKSPKTNLCTKIIAMQMKGFMSDGTSRFTCKGKVLHHYMGTSTFSQYTVVADVAVVKIPDSLPLEKVCLLGCGVSTGYGAAINTAKVEEGSTCAIWGLGGIATGVCRTDATSLKGIGEDLIEGIFPTILGHEGSGIVESVGPGVTHVKPGDHVIPLYMAECGECDNCKSPKTNLCTKIIAMQMKGFMPDGTSRFTCKGKVLHHYMGTSTFSQYTVVADVAVVKVNKICQQGWGQCIVLGVPPAGSNMSLPPFSFLYGKTMKGSVYGGWKSRSSMPRLVKDYQEKRIILDEFVTFTRPLARINDGFELMNDGKAIRTVIDMF</sequence>
<protein>
    <submittedName>
        <fullName evidence="8">Alcohol dehydrogenase class-3</fullName>
    </submittedName>
</protein>
<dbReference type="FunFam" id="3.90.180.10:FF:000001">
    <property type="entry name" value="S-(hydroxymethyl)glutathione dehydrogenase"/>
    <property type="match status" value="1"/>
</dbReference>
<comment type="cofactor">
    <cofactor evidence="1">
        <name>Zn(2+)</name>
        <dbReference type="ChEBI" id="CHEBI:29105"/>
    </cofactor>
</comment>
<evidence type="ECO:0000256" key="5">
    <source>
        <dbReference type="ARBA" id="ARBA00023027"/>
    </source>
</evidence>
<proteinExistence type="predicted"/>
<evidence type="ECO:0000313" key="8">
    <source>
        <dbReference type="RefSeq" id="XP_047738915.1"/>
    </source>
</evidence>
<dbReference type="GO" id="GO:0042573">
    <property type="term" value="P:retinoic acid metabolic process"/>
    <property type="evidence" value="ECO:0007669"/>
    <property type="project" value="TreeGrafter"/>
</dbReference>
<keyword evidence="7" id="KW-1185">Reference proteome</keyword>
<dbReference type="AlphaFoldDB" id="A0A979FRX0"/>
<evidence type="ECO:0000256" key="2">
    <source>
        <dbReference type="ARBA" id="ARBA00022723"/>
    </source>
</evidence>
<evidence type="ECO:0000256" key="3">
    <source>
        <dbReference type="ARBA" id="ARBA00022833"/>
    </source>
</evidence>
<keyword evidence="2" id="KW-0479">Metal-binding</keyword>
<dbReference type="Pfam" id="PF08240">
    <property type="entry name" value="ADH_N"/>
    <property type="match status" value="2"/>
</dbReference>
<dbReference type="InterPro" id="IPR013154">
    <property type="entry name" value="ADH-like_N"/>
</dbReference>
<keyword evidence="5" id="KW-0520">NAD</keyword>
<evidence type="ECO:0000259" key="6">
    <source>
        <dbReference type="Pfam" id="PF08240"/>
    </source>
</evidence>
<feature type="domain" description="Alcohol dehydrogenase-like N-terminal" evidence="6">
    <location>
        <begin position="34"/>
        <end position="167"/>
    </location>
</feature>
<dbReference type="Gene3D" id="3.90.180.10">
    <property type="entry name" value="Medium-chain alcohol dehydrogenases, catalytic domain"/>
    <property type="match status" value="3"/>
</dbReference>
<dbReference type="GO" id="GO:0042572">
    <property type="term" value="P:retinol metabolic process"/>
    <property type="evidence" value="ECO:0007669"/>
    <property type="project" value="TreeGrafter"/>
</dbReference>
<dbReference type="KEGG" id="hazt:108683168"/>
<feature type="domain" description="Alcohol dehydrogenase-like N-terminal" evidence="6">
    <location>
        <begin position="209"/>
        <end position="332"/>
    </location>
</feature>
<keyword evidence="3" id="KW-0862">Zinc</keyword>
<dbReference type="PANTHER" id="PTHR43880:SF12">
    <property type="entry name" value="ALCOHOL DEHYDROGENASE CLASS-3"/>
    <property type="match status" value="1"/>
</dbReference>
<dbReference type="FunFam" id="3.90.180.10:FF:000007">
    <property type="entry name" value="Alcohol dehydrogenase 6"/>
    <property type="match status" value="1"/>
</dbReference>
<dbReference type="RefSeq" id="XP_047738915.1">
    <property type="nucleotide sequence ID" value="XM_047882959.1"/>
</dbReference>
<dbReference type="OMA" id="PLYMAEC"/>
<organism evidence="7 8">
    <name type="scientific">Hyalella azteca</name>
    <name type="common">Amphipod</name>
    <dbReference type="NCBI Taxonomy" id="294128"/>
    <lineage>
        <taxon>Eukaryota</taxon>
        <taxon>Metazoa</taxon>
        <taxon>Ecdysozoa</taxon>
        <taxon>Arthropoda</taxon>
        <taxon>Crustacea</taxon>
        <taxon>Multicrustacea</taxon>
        <taxon>Malacostraca</taxon>
        <taxon>Eumalacostraca</taxon>
        <taxon>Peracarida</taxon>
        <taxon>Amphipoda</taxon>
        <taxon>Senticaudata</taxon>
        <taxon>Talitrida</taxon>
        <taxon>Talitroidea</taxon>
        <taxon>Hyalellidae</taxon>
        <taxon>Hyalella</taxon>
    </lineage>
</organism>
<gene>
    <name evidence="8" type="primary">LOC108683168</name>
</gene>
<name>A0A979FRX0_HYAAZ</name>
<evidence type="ECO:0000256" key="4">
    <source>
        <dbReference type="ARBA" id="ARBA00023002"/>
    </source>
</evidence>
<dbReference type="InterPro" id="IPR011032">
    <property type="entry name" value="GroES-like_sf"/>
</dbReference>
<accession>A0A979FRX0</accession>
<evidence type="ECO:0000313" key="7">
    <source>
        <dbReference type="Proteomes" id="UP000694843"/>
    </source>
</evidence>
<dbReference type="PANTHER" id="PTHR43880">
    <property type="entry name" value="ALCOHOL DEHYDROGENASE"/>
    <property type="match status" value="1"/>
</dbReference>
<dbReference type="InterPro" id="IPR002328">
    <property type="entry name" value="ADH_Zn_CS"/>
</dbReference>
<dbReference type="GeneID" id="108683168"/>
<dbReference type="SUPFAM" id="SSF50129">
    <property type="entry name" value="GroES-like"/>
    <property type="match status" value="2"/>
</dbReference>
<dbReference type="PROSITE" id="PS00059">
    <property type="entry name" value="ADH_ZINC"/>
    <property type="match status" value="2"/>
</dbReference>
<dbReference type="OrthoDB" id="417550at2759"/>
<dbReference type="Gene3D" id="3.40.50.720">
    <property type="entry name" value="NAD(P)-binding Rossmann-like Domain"/>
    <property type="match status" value="2"/>
</dbReference>
<dbReference type="Proteomes" id="UP000694843">
    <property type="component" value="Unplaced"/>
</dbReference>
<reference evidence="8" key="1">
    <citation type="submission" date="2025-08" db="UniProtKB">
        <authorList>
            <consortium name="RefSeq"/>
        </authorList>
    </citation>
    <scope>IDENTIFICATION</scope>
    <source>
        <tissue evidence="8">Whole organism</tissue>
    </source>
</reference>